<dbReference type="GeneID" id="40343896"/>
<comment type="function">
    <text evidence="1">Involved in protein precursor import into chloroplasts. May be part of an intermediate translocation complex acting as a protein-conducting channel at the inner envelope.</text>
</comment>
<keyword evidence="1" id="KW-1001">Plastid inner membrane</keyword>
<sequence length="1868" mass="221868">MILNSFLLGNLLSLCMKIINSVVVVGLYYGFLTTFSIGPSYLFLLRARVMEEGTEKEVSATTGFITGQLMMFISIYYAPLHLALGRPHTITVLVLPYLLFHFFWNNHKNFFDYGSTTRNSMRNLSIQCVFLNNLIFQLFNHFILPSPTLARLVNIYMFRCNNKMLFVTSSFVGWLIGHILFMKWVGLVLFWIRQNRSIRSNKYFVSELRNSMARIFSILLFITCVYYLGRIPSPIVTKKLKETPKTEERGESEEETDVEIETTSETKGTKQEQEGSTEEDPSPSLCSEEKDDPDKIDETEEIRVNGKEKTKDEFHFKETCYKNSPVSENYYLDGNQENSKLEIEIKDKKIVTDLFRFWFEKPLVILLFDYKRWNRPWRYIKNDRFENAVRNEMSQYFFYTCISNGNKRIAFTYPPGLSNFFEMIQKKLFLCTTENISPEELYNHWVYTNEQKRNNLSNEFLNRIEALGKGFLDLDVLEKRTRLCNDETEQKCLPKMYDPFLNGPRRGTIQNSLFTSIEDSITTFWINKFHGILDTDFREFESEFAGEPMPNLNLKVLSSFAEQKKIDSENQSKNFFNASTTYPNDQTIIEESLKINEIKKKVPRWSYKLTDNFKDQGDEESRLDRVIRSRKAKRVVIFTDNEKNQNTPTTTGNTSTTQNISNQNKSDEVTLTRYSQQSDFRRDVIKGSVRAQRRKIVTCGLFQATVHSPLFFDRVDKTFFFDISGMMNLSFKNWKGKGTELKISNSEETKEKEKKQENERIRISETWDTIIFAQAIRGYMLVTQSILRKYLVLPSLIITKNIGRILLCQFPEWHEDFKAWSKEIHVKCTYNGVQLSEKEFPKNWLTDGIQIKILFPFCLKPWHRSKVQFNHRDPMKKKGKTENFCFLTVWGMEAELPFGSPRKRPSFFEPVWKEIEKKLIKVKNKCFLALRIFKERTKFFIKVSKEKTRWIIKLFRFIKIIMKKLAKVSKIPLFGLREIDESSTNKKIIYINKISNQIIHESPIRIRSMDWINYSLIAKKRKDVADRTSIIRNQIEKIAKDKKNLFLIPNRDISSNEKSCDYKGLESPKIFGQIVKRKSNRLIRKWSYFMKFFIERVYIDSLLCMINSIRINVKFFKYSSKTNQKEIDETNPNKIHFFSTIKKSLFNKKNSYIFCDLASLPQAYVFYKLSQTKIFNKYHLRSVLQYRGTLLFLKDRIKDSFGTQGIFHSESRHKKLRNFRMNKWKNWLRGHYHYQYDFSHTRWSRLVPQKWRKRVHQSYMVQTKNLTNFDLYENEKDRLIHYEKQKNSNYAVDSLLNQKDQFKNYKYDCLSHKYINYEDKKDSYISRSPLQVNGEKEFLYTYNTCNYNYNNPKLFYLPGDISLNNYLREDYDTDRNPDRKYFDWKILHFCIRTKIDIECWTDMDIEANINKKTKTRNNFSQIIEKIDKKDFLAIHKQINPANQTKTYFDWMEMNEEIINCPISNLELWFFPEFVSPYGAYKIQPWTIPMNLLLFNFNGNNNVSEKQKIHRKEKKDLPILSNQENSLELENQNQEEKKDLPILSNQENSLELENQNQEEKKKPVQENFGSDTQKQGNPGSDPSKQQKDVKKNVKEDSDRGSDIQKRKKKKKSTSNIAAELDFFLKRHFLFQLRWDNPLNKKIINNVKVYCLLLRLKNPKEIAIASIQRDEMSLDVMPISKTLTLSKLIKRGIFIIEPARLSIKWDRQFLMYQTIAISRVQKNQTQTNRRCQEKRHVDMNGLEKSIARHEKLVGTRDKNHYDLLVLDNILSPKRRRELRIQICLNSGNLNIVDRNPVFCNGNSASKYVTFLNEGGHRDIDINKLINLKLFLWPNYRLEDLACMNRYWFDTNNGSRFSMSRIHLYPRLRIS</sequence>
<dbReference type="PANTHER" id="PTHR33163">
    <property type="entry name" value="PROTEIN TIC 214-RELATED"/>
    <property type="match status" value="1"/>
</dbReference>
<organism evidence="3">
    <name type="scientific">Leontice armeniaca</name>
    <dbReference type="NCBI Taxonomy" id="2567863"/>
    <lineage>
        <taxon>Eukaryota</taxon>
        <taxon>Viridiplantae</taxon>
        <taxon>Streptophyta</taxon>
        <taxon>Embryophyta</taxon>
        <taxon>Tracheophyta</taxon>
        <taxon>Spermatophyta</taxon>
        <taxon>Magnoliopsida</taxon>
        <taxon>Ranunculales</taxon>
        <taxon>Berberidaceae</taxon>
        <taxon>Nandinoideae</taxon>
        <taxon>Leonticeae</taxon>
        <taxon>Leontice</taxon>
    </lineage>
</organism>
<keyword evidence="1 3" id="KW-0150">Chloroplast</keyword>
<dbReference type="GO" id="GO:0015031">
    <property type="term" value="P:protein transport"/>
    <property type="evidence" value="ECO:0007669"/>
    <property type="project" value="UniProtKB-KW"/>
</dbReference>
<protein>
    <recommendedName>
        <fullName evidence="1">Protein TIC 214</fullName>
    </recommendedName>
    <alternativeName>
        <fullName evidence="1">Translocon at the inner envelope membrane of chloroplasts 214</fullName>
    </alternativeName>
</protein>
<feature type="transmembrane region" description="Helical" evidence="1">
    <location>
        <begin position="212"/>
        <end position="229"/>
    </location>
</feature>
<feature type="transmembrane region" description="Helical" evidence="1">
    <location>
        <begin position="164"/>
        <end position="192"/>
    </location>
</feature>
<proteinExistence type="inferred from homology"/>
<keyword evidence="1" id="KW-1133">Transmembrane helix</keyword>
<comment type="subcellular location">
    <subcellularLocation>
        <location evidence="1">Plastid</location>
        <location evidence="1">Chloroplast inner membrane</location>
    </subcellularLocation>
</comment>
<dbReference type="PANTHER" id="PTHR33163:SF40">
    <property type="entry name" value="PROTEIN TIC 214"/>
    <property type="match status" value="1"/>
</dbReference>
<comment type="subunit">
    <text evidence="1">Part of the Tic complex.</text>
</comment>
<feature type="transmembrane region" description="Helical" evidence="1">
    <location>
        <begin position="18"/>
        <end position="45"/>
    </location>
</feature>
<evidence type="ECO:0000256" key="2">
    <source>
        <dbReference type="SAM" id="MobiDB-lite"/>
    </source>
</evidence>
<feature type="region of interest" description="Disordered" evidence="2">
    <location>
        <begin position="241"/>
        <end position="304"/>
    </location>
</feature>
<feature type="transmembrane region" description="Helical" evidence="1">
    <location>
        <begin position="124"/>
        <end position="144"/>
    </location>
</feature>
<keyword evidence="1" id="KW-0812">Transmembrane</keyword>
<keyword evidence="1" id="KW-0472">Membrane</keyword>
<dbReference type="EMBL" id="MH423070">
    <property type="protein sequence ID" value="QBZ77773.1"/>
    <property type="molecule type" value="Genomic_DNA"/>
</dbReference>
<feature type="region of interest" description="Disordered" evidence="2">
    <location>
        <begin position="643"/>
        <end position="665"/>
    </location>
</feature>
<reference evidence="3" key="1">
    <citation type="journal article" date="2018" name="Mol. Phylogenet. Evol.">
        <title>Plastome phylogenomics of the early-diverging eudicot family Berberidaceae.</title>
        <authorList>
            <person name="Sun Y."/>
            <person name="Moore M.J."/>
            <person name="Landis J.B."/>
            <person name="Lin N."/>
            <person name="Chen L."/>
            <person name="Deng T."/>
            <person name="Zhang J."/>
            <person name="Meng A."/>
            <person name="Zhang S."/>
            <person name="Tojibaev K.S."/>
            <person name="Sun H."/>
            <person name="Wang H."/>
        </authorList>
    </citation>
    <scope>NUCLEOTIDE SEQUENCE</scope>
</reference>
<feature type="compositionally biased region" description="Low complexity" evidence="2">
    <location>
        <begin position="644"/>
        <end position="664"/>
    </location>
</feature>
<dbReference type="Pfam" id="PF05758">
    <property type="entry name" value="Ycf1"/>
    <property type="match status" value="1"/>
</dbReference>
<dbReference type="GO" id="GO:0009706">
    <property type="term" value="C:chloroplast inner membrane"/>
    <property type="evidence" value="ECO:0007669"/>
    <property type="project" value="UniProtKB-SubCell"/>
</dbReference>
<dbReference type="InterPro" id="IPR008896">
    <property type="entry name" value="TIC214"/>
</dbReference>
<feature type="compositionally biased region" description="Acidic residues" evidence="2">
    <location>
        <begin position="289"/>
        <end position="300"/>
    </location>
</feature>
<geneLocation type="chloroplast" evidence="3"/>
<comment type="similarity">
    <text evidence="1">Belongs to the TIC214 family.</text>
</comment>
<evidence type="ECO:0000256" key="1">
    <source>
        <dbReference type="RuleBase" id="RU364085"/>
    </source>
</evidence>
<keyword evidence="1 3" id="KW-0934">Plastid</keyword>
<accession>A0A4D6E8R2</accession>
<feature type="transmembrane region" description="Helical" evidence="1">
    <location>
        <begin position="84"/>
        <end position="104"/>
    </location>
</feature>
<feature type="compositionally biased region" description="Acidic residues" evidence="2">
    <location>
        <begin position="250"/>
        <end position="262"/>
    </location>
</feature>
<keyword evidence="1" id="KW-0653">Protein transport</keyword>
<name>A0A4D6E8R2_9MAGN</name>
<evidence type="ECO:0000313" key="3">
    <source>
        <dbReference type="EMBL" id="QBZ77773.1"/>
    </source>
</evidence>
<feature type="region of interest" description="Disordered" evidence="2">
    <location>
        <begin position="1505"/>
        <end position="1524"/>
    </location>
</feature>
<feature type="compositionally biased region" description="Basic and acidic residues" evidence="2">
    <location>
        <begin position="1583"/>
        <end position="1603"/>
    </location>
</feature>
<keyword evidence="1" id="KW-0813">Transport</keyword>
<feature type="region of interest" description="Disordered" evidence="2">
    <location>
        <begin position="1551"/>
        <end position="1609"/>
    </location>
</feature>
<feature type="compositionally biased region" description="Polar residues" evidence="2">
    <location>
        <begin position="1566"/>
        <end position="1582"/>
    </location>
</feature>
<dbReference type="RefSeq" id="YP_009642103.1">
    <property type="nucleotide sequence ID" value="NC_042400.1"/>
</dbReference>
<feature type="transmembrane region" description="Helical" evidence="1">
    <location>
        <begin position="57"/>
        <end position="78"/>
    </location>
</feature>
<gene>
    <name evidence="3" type="primary">ycf1</name>
    <name evidence="1" type="synonym">TIC214</name>
    <name evidence="3" type="ORF">LearCp069</name>
</gene>